<dbReference type="InterPro" id="IPR011011">
    <property type="entry name" value="Znf_FYVE_PHD"/>
</dbReference>
<sequence length="752" mass="83484">MHSVEAVVRRGAGIPLALFEKDQLAQALASARNWKRGAADMFLKKVRLCKELYPYMHSVEAVVRRGAGIPLALFEKDQLAQALASARNWKRGAADMFLKKVRLCKELYPYMHSVEAVVRRGAGIPLALFEKDQLAQALASARNWKRGAADMFLKKVRLCKELYPYMHSVEAVVRRGAGIPLALFEKDQLAQALASARNWKRGAADMFLKKVRLCKELYPYMHSVEAVVRRGAGIPLALFEKDQLAQALASARNWKRGAADMFLKKSWPYSLLEALSPRVEAGTAGAGGRRRAREAGAEAGFLRHFSEDSTPTDIVAAFKHAELQELHAIKELRTRNMRKEVRAPVSAGVTFCVCQKRQYGVMTQCELCKDWFHASCIAADKEEREESPDRVEVPFPTPEPKFLCPDCMRTKRPRLDRILALLVWLQKLPVRLAEGEALQCVTERAMAWQDAARALLASPALAALPLHDHDTVQANREKADKLNAELKKATGRAHDSHLSNPRSSASVEHAYSATPRSPSTRVAPGLLQKLEDLMLEGDLLEVRLEEQVQVWSAVVACRGLEGRRAARHDAGRRKRRTRQPRPHHQLKRTRTRHHHPADTRTPAAKPTLKRGTATTTNYLNRKQGMSSGSGLMMRKHYMARQERRKRGLAASTRGKHPRQARMAGQRGAAAGAAAAASAGGAAASSSSSASSAEDDEDCAAHDCLRPTGKLDWVQCDGGCDQWFHMHCVGLSRGALREDDDYVCGTCAQRPRD</sequence>
<dbReference type="Proteomes" id="UP001154114">
    <property type="component" value="Chromosome 27"/>
</dbReference>
<evidence type="ECO:0000256" key="3">
    <source>
        <dbReference type="ARBA" id="ARBA00022771"/>
    </source>
</evidence>
<feature type="region of interest" description="Disordered" evidence="7">
    <location>
        <begin position="490"/>
        <end position="520"/>
    </location>
</feature>
<gene>
    <name evidence="9" type="ORF">CINC_LOCUS8625</name>
</gene>
<keyword evidence="5" id="KW-0539">Nucleus</keyword>
<dbReference type="InterPro" id="IPR019787">
    <property type="entry name" value="Znf_PHD-finger"/>
</dbReference>
<feature type="compositionally biased region" description="Basic residues" evidence="7">
    <location>
        <begin position="633"/>
        <end position="659"/>
    </location>
</feature>
<dbReference type="InterPro" id="IPR013083">
    <property type="entry name" value="Znf_RING/FYVE/PHD"/>
</dbReference>
<dbReference type="SUPFAM" id="SSF57903">
    <property type="entry name" value="FYVE/PHD zinc finger"/>
    <property type="match status" value="2"/>
</dbReference>
<comment type="subcellular location">
    <subcellularLocation>
        <location evidence="1">Nucleus</location>
    </subcellularLocation>
</comment>
<dbReference type="GO" id="GO:0048188">
    <property type="term" value="C:Set1C/COMPASS complex"/>
    <property type="evidence" value="ECO:0007669"/>
    <property type="project" value="InterPro"/>
</dbReference>
<keyword evidence="4" id="KW-0862">Zinc</keyword>
<keyword evidence="10" id="KW-1185">Reference proteome</keyword>
<dbReference type="PANTHER" id="PTHR46174">
    <property type="entry name" value="CXXC-TYPE ZINC FINGER PROTEIN 1"/>
    <property type="match status" value="1"/>
</dbReference>
<reference evidence="9" key="1">
    <citation type="submission" date="2021-12" db="EMBL/GenBank/DDBJ databases">
        <authorList>
            <person name="King R."/>
        </authorList>
    </citation>
    <scope>NUCLEOTIDE SEQUENCE</scope>
</reference>
<feature type="region of interest" description="Disordered" evidence="7">
    <location>
        <begin position="564"/>
        <end position="668"/>
    </location>
</feature>
<dbReference type="Pfam" id="PF08429">
    <property type="entry name" value="PLU-1"/>
    <property type="match status" value="2"/>
</dbReference>
<evidence type="ECO:0000256" key="7">
    <source>
        <dbReference type="SAM" id="MobiDB-lite"/>
    </source>
</evidence>
<evidence type="ECO:0000313" key="10">
    <source>
        <dbReference type="Proteomes" id="UP001154114"/>
    </source>
</evidence>
<organism evidence="9 10">
    <name type="scientific">Chrysodeixis includens</name>
    <name type="common">Soybean looper</name>
    <name type="synonym">Pseudoplusia includens</name>
    <dbReference type="NCBI Taxonomy" id="689277"/>
    <lineage>
        <taxon>Eukaryota</taxon>
        <taxon>Metazoa</taxon>
        <taxon>Ecdysozoa</taxon>
        <taxon>Arthropoda</taxon>
        <taxon>Hexapoda</taxon>
        <taxon>Insecta</taxon>
        <taxon>Pterygota</taxon>
        <taxon>Neoptera</taxon>
        <taxon>Endopterygota</taxon>
        <taxon>Lepidoptera</taxon>
        <taxon>Glossata</taxon>
        <taxon>Ditrysia</taxon>
        <taxon>Noctuoidea</taxon>
        <taxon>Noctuidae</taxon>
        <taxon>Plusiinae</taxon>
        <taxon>Chrysodeixis</taxon>
    </lineage>
</organism>
<dbReference type="Pfam" id="PF00628">
    <property type="entry name" value="PHD"/>
    <property type="match status" value="1"/>
</dbReference>
<evidence type="ECO:0000256" key="1">
    <source>
        <dbReference type="ARBA" id="ARBA00004123"/>
    </source>
</evidence>
<evidence type="ECO:0000259" key="8">
    <source>
        <dbReference type="PROSITE" id="PS50016"/>
    </source>
</evidence>
<dbReference type="InterPro" id="IPR001965">
    <property type="entry name" value="Znf_PHD"/>
</dbReference>
<evidence type="ECO:0000256" key="5">
    <source>
        <dbReference type="ARBA" id="ARBA00023242"/>
    </source>
</evidence>
<proteinExistence type="predicted"/>
<evidence type="ECO:0000313" key="9">
    <source>
        <dbReference type="EMBL" id="CAD0206331.1"/>
    </source>
</evidence>
<name>A0A9N8Q0W2_CHRIL</name>
<dbReference type="PANTHER" id="PTHR46174:SF1">
    <property type="entry name" value="CXXC-TYPE ZINC FINGER PROTEIN 1"/>
    <property type="match status" value="1"/>
</dbReference>
<protein>
    <recommendedName>
        <fullName evidence="8">PHD-type domain-containing protein</fullName>
    </recommendedName>
</protein>
<dbReference type="GO" id="GO:0045893">
    <property type="term" value="P:positive regulation of DNA-templated transcription"/>
    <property type="evidence" value="ECO:0007669"/>
    <property type="project" value="TreeGrafter"/>
</dbReference>
<evidence type="ECO:0000256" key="4">
    <source>
        <dbReference type="ARBA" id="ARBA00022833"/>
    </source>
</evidence>
<evidence type="ECO:0000256" key="6">
    <source>
        <dbReference type="PROSITE-ProRule" id="PRU00146"/>
    </source>
</evidence>
<dbReference type="Gene3D" id="3.30.40.10">
    <property type="entry name" value="Zinc/RING finger domain, C3HC4 (zinc finger)"/>
    <property type="match status" value="2"/>
</dbReference>
<dbReference type="CDD" id="cd15610">
    <property type="entry name" value="PHD3_KDM5A_like"/>
    <property type="match status" value="1"/>
</dbReference>
<dbReference type="EMBL" id="LR824030">
    <property type="protein sequence ID" value="CAD0206331.1"/>
    <property type="molecule type" value="Genomic_DNA"/>
</dbReference>
<dbReference type="GO" id="GO:0008270">
    <property type="term" value="F:zinc ion binding"/>
    <property type="evidence" value="ECO:0007669"/>
    <property type="project" value="UniProtKB-KW"/>
</dbReference>
<dbReference type="AlphaFoldDB" id="A0A9N8Q0W2"/>
<dbReference type="InterPro" id="IPR037869">
    <property type="entry name" value="Spp1/CFP1"/>
</dbReference>
<dbReference type="PROSITE" id="PS50016">
    <property type="entry name" value="ZF_PHD_2"/>
    <property type="match status" value="1"/>
</dbReference>
<keyword evidence="3 6" id="KW-0863">Zinc-finger</keyword>
<keyword evidence="2" id="KW-0479">Metal-binding</keyword>
<feature type="domain" description="PHD-type" evidence="8">
    <location>
        <begin position="349"/>
        <end position="410"/>
    </location>
</feature>
<accession>A0A9N8Q0W2</accession>
<dbReference type="OrthoDB" id="1678912at2759"/>
<feature type="compositionally biased region" description="Basic residues" evidence="7">
    <location>
        <begin position="570"/>
        <end position="595"/>
    </location>
</feature>
<dbReference type="SMART" id="SM00249">
    <property type="entry name" value="PHD"/>
    <property type="match status" value="2"/>
</dbReference>
<feature type="compositionally biased region" description="Polar residues" evidence="7">
    <location>
        <begin position="612"/>
        <end position="629"/>
    </location>
</feature>
<evidence type="ECO:0000256" key="2">
    <source>
        <dbReference type="ARBA" id="ARBA00022723"/>
    </source>
</evidence>
<dbReference type="InterPro" id="IPR013637">
    <property type="entry name" value="Lys_sp_deMease-like_dom"/>
</dbReference>